<evidence type="ECO:0000259" key="5">
    <source>
        <dbReference type="PROSITE" id="PS50977"/>
    </source>
</evidence>
<reference evidence="6 7" key="1">
    <citation type="submission" date="2020-08" db="EMBL/GenBank/DDBJ databases">
        <title>Genomic Encyclopedia of Type Strains, Phase IV (KMG-V): Genome sequencing to study the core and pangenomes of soil and plant-associated prokaryotes.</title>
        <authorList>
            <person name="Whitman W."/>
        </authorList>
    </citation>
    <scope>NUCLEOTIDE SEQUENCE [LARGE SCALE GENOMIC DNA]</scope>
    <source>
        <strain evidence="6 7">SEMIA 415</strain>
    </source>
</reference>
<keyword evidence="2 4" id="KW-0238">DNA-binding</keyword>
<evidence type="ECO:0000313" key="6">
    <source>
        <dbReference type="EMBL" id="MBB4289000.1"/>
    </source>
</evidence>
<evidence type="ECO:0000256" key="2">
    <source>
        <dbReference type="ARBA" id="ARBA00023125"/>
    </source>
</evidence>
<dbReference type="GO" id="GO:0003700">
    <property type="term" value="F:DNA-binding transcription factor activity"/>
    <property type="evidence" value="ECO:0007669"/>
    <property type="project" value="TreeGrafter"/>
</dbReference>
<keyword evidence="3" id="KW-0804">Transcription</keyword>
<proteinExistence type="predicted"/>
<dbReference type="Proteomes" id="UP000538507">
    <property type="component" value="Unassembled WGS sequence"/>
</dbReference>
<comment type="caution">
    <text evidence="6">The sequence shown here is derived from an EMBL/GenBank/DDBJ whole genome shotgun (WGS) entry which is preliminary data.</text>
</comment>
<evidence type="ECO:0000256" key="1">
    <source>
        <dbReference type="ARBA" id="ARBA00023015"/>
    </source>
</evidence>
<keyword evidence="1" id="KW-0805">Transcription regulation</keyword>
<dbReference type="SUPFAM" id="SSF48498">
    <property type="entry name" value="Tetracyclin repressor-like, C-terminal domain"/>
    <property type="match status" value="1"/>
</dbReference>
<sequence length="230" mass="25791">MKQMRLAAGYPNNSNWMIERVVKKASRAERKARRPHEILEAAFEEFAAKGYAATRVEDVATRLGITKGTVYLYFPTKDVLFQEMFRHASTSSADLSTAICSLRGSCAERIRALLLIAYENTANDRKTRELLRLSVAEGARLPEMVDCRHELFIAPTLAALTALIEEGVKSGELRHDTAADTPDVLASSIFHVAVWRLMFADRKPIDGKALMEAHIDLVMNGLLRRSKRMV</sequence>
<evidence type="ECO:0000256" key="4">
    <source>
        <dbReference type="PROSITE-ProRule" id="PRU00335"/>
    </source>
</evidence>
<dbReference type="Pfam" id="PF00440">
    <property type="entry name" value="TetR_N"/>
    <property type="match status" value="1"/>
</dbReference>
<evidence type="ECO:0000313" key="7">
    <source>
        <dbReference type="Proteomes" id="UP000538507"/>
    </source>
</evidence>
<dbReference type="PANTHER" id="PTHR30055:SF223">
    <property type="entry name" value="HTH-TYPE TRANSCRIPTIONAL REGULATOR UIDR"/>
    <property type="match status" value="1"/>
</dbReference>
<dbReference type="AlphaFoldDB" id="A0AAE2SUT2"/>
<evidence type="ECO:0000256" key="3">
    <source>
        <dbReference type="ARBA" id="ARBA00023163"/>
    </source>
</evidence>
<organism evidence="6 7">
    <name type="scientific">Rhizobium leguminosarum</name>
    <dbReference type="NCBI Taxonomy" id="384"/>
    <lineage>
        <taxon>Bacteria</taxon>
        <taxon>Pseudomonadati</taxon>
        <taxon>Pseudomonadota</taxon>
        <taxon>Alphaproteobacteria</taxon>
        <taxon>Hyphomicrobiales</taxon>
        <taxon>Rhizobiaceae</taxon>
        <taxon>Rhizobium/Agrobacterium group</taxon>
        <taxon>Rhizobium</taxon>
    </lineage>
</organism>
<dbReference type="EMBL" id="JACIGO010000001">
    <property type="protein sequence ID" value="MBB4289000.1"/>
    <property type="molecule type" value="Genomic_DNA"/>
</dbReference>
<dbReference type="PRINTS" id="PR00455">
    <property type="entry name" value="HTHTETR"/>
</dbReference>
<accession>A0AAE2SUT2</accession>
<dbReference type="GO" id="GO:0000976">
    <property type="term" value="F:transcription cis-regulatory region binding"/>
    <property type="evidence" value="ECO:0007669"/>
    <property type="project" value="TreeGrafter"/>
</dbReference>
<dbReference type="InterPro" id="IPR009057">
    <property type="entry name" value="Homeodomain-like_sf"/>
</dbReference>
<feature type="domain" description="HTH tetR-type" evidence="5">
    <location>
        <begin position="32"/>
        <end position="92"/>
    </location>
</feature>
<dbReference type="RefSeq" id="WP_246788323.1">
    <property type="nucleotide sequence ID" value="NZ_JACHAZ010000002.1"/>
</dbReference>
<dbReference type="PANTHER" id="PTHR30055">
    <property type="entry name" value="HTH-TYPE TRANSCRIPTIONAL REGULATOR RUTR"/>
    <property type="match status" value="1"/>
</dbReference>
<dbReference type="InterPro" id="IPR050109">
    <property type="entry name" value="HTH-type_TetR-like_transc_reg"/>
</dbReference>
<dbReference type="Pfam" id="PF16859">
    <property type="entry name" value="TetR_C_11"/>
    <property type="match status" value="1"/>
</dbReference>
<dbReference type="InterPro" id="IPR011075">
    <property type="entry name" value="TetR_C"/>
</dbReference>
<name>A0AAE2SUT2_RHILE</name>
<protein>
    <submittedName>
        <fullName evidence="6">AcrR family transcriptional regulator</fullName>
    </submittedName>
</protein>
<dbReference type="InterPro" id="IPR001647">
    <property type="entry name" value="HTH_TetR"/>
</dbReference>
<dbReference type="SUPFAM" id="SSF46689">
    <property type="entry name" value="Homeodomain-like"/>
    <property type="match status" value="1"/>
</dbReference>
<dbReference type="PROSITE" id="PS50977">
    <property type="entry name" value="HTH_TETR_2"/>
    <property type="match status" value="1"/>
</dbReference>
<dbReference type="InterPro" id="IPR036271">
    <property type="entry name" value="Tet_transcr_reg_TetR-rel_C_sf"/>
</dbReference>
<feature type="DNA-binding region" description="H-T-H motif" evidence="4">
    <location>
        <begin position="55"/>
        <end position="74"/>
    </location>
</feature>
<gene>
    <name evidence="6" type="ORF">GGE16_001016</name>
</gene>
<dbReference type="Gene3D" id="1.10.357.10">
    <property type="entry name" value="Tetracycline Repressor, domain 2"/>
    <property type="match status" value="1"/>
</dbReference>